<dbReference type="PANTHER" id="PTHR38104">
    <property type="match status" value="1"/>
</dbReference>
<evidence type="ECO:0000313" key="2">
    <source>
        <dbReference type="EMBL" id="GLS13492.1"/>
    </source>
</evidence>
<dbReference type="InterPro" id="IPR005572">
    <property type="entry name" value="Anti-sigma_E_RseA_N"/>
</dbReference>
<evidence type="ECO:0000313" key="3">
    <source>
        <dbReference type="Proteomes" id="UP001156903"/>
    </source>
</evidence>
<comment type="caution">
    <text evidence="2">The sequence shown here is derived from an EMBL/GenBank/DDBJ whole genome shotgun (WGS) entry which is preliminary data.</text>
</comment>
<protein>
    <recommendedName>
        <fullName evidence="1">Anti sigma-E protein RseA N-terminal domain-containing protein</fullName>
    </recommendedName>
</protein>
<feature type="domain" description="Anti sigma-E protein RseA N-terminal" evidence="1">
    <location>
        <begin position="25"/>
        <end position="94"/>
    </location>
</feature>
<organism evidence="2 3">
    <name type="scientific">Hydrogenophaga electricum</name>
    <dbReference type="NCBI Taxonomy" id="1230953"/>
    <lineage>
        <taxon>Bacteria</taxon>
        <taxon>Pseudomonadati</taxon>
        <taxon>Pseudomonadota</taxon>
        <taxon>Betaproteobacteria</taxon>
        <taxon>Burkholderiales</taxon>
        <taxon>Comamonadaceae</taxon>
        <taxon>Hydrogenophaga</taxon>
    </lineage>
</organism>
<dbReference type="CDD" id="cd16328">
    <property type="entry name" value="RseA_N"/>
    <property type="match status" value="1"/>
</dbReference>
<dbReference type="Pfam" id="PF03872">
    <property type="entry name" value="RseA_N"/>
    <property type="match status" value="1"/>
</dbReference>
<keyword evidence="3" id="KW-1185">Reference proteome</keyword>
<dbReference type="InterPro" id="IPR036147">
    <property type="entry name" value="Anti-sigma_E_RseA_N_sf"/>
</dbReference>
<sequence>MMNASSFDAKPAATAGGLVPAQAGDDVLSALMDGEATPQEWDVWLQGGSGSAQACADWDRYHLIGEALRGQACLPASRAFFADIEARLTVDEVVRPALLTTPVPQVRGGAANEAVFRWKMLAGVASVAAVVAVGWSVLGAMPGAAGSASGPQLAAADGSTPVLQAVSNAGPETASPMVVVQTGQGAIIRDPRLEELLAEHRQYGGLSALQMPAGFLRNATHDGSPRR</sequence>
<proteinExistence type="predicted"/>
<dbReference type="SUPFAM" id="SSF89069">
    <property type="entry name" value="N-terminal, cytoplasmic domain of anti-sigmaE factor RseA"/>
    <property type="match status" value="1"/>
</dbReference>
<evidence type="ECO:0000259" key="1">
    <source>
        <dbReference type="Pfam" id="PF03872"/>
    </source>
</evidence>
<dbReference type="Gene3D" id="1.10.10.880">
    <property type="entry name" value="Anti sigma-E protein RseA, N-terminal domain"/>
    <property type="match status" value="1"/>
</dbReference>
<dbReference type="Proteomes" id="UP001156903">
    <property type="component" value="Unassembled WGS sequence"/>
</dbReference>
<reference evidence="3" key="1">
    <citation type="journal article" date="2019" name="Int. J. Syst. Evol. Microbiol.">
        <title>The Global Catalogue of Microorganisms (GCM) 10K type strain sequencing project: providing services to taxonomists for standard genome sequencing and annotation.</title>
        <authorList>
            <consortium name="The Broad Institute Genomics Platform"/>
            <consortium name="The Broad Institute Genome Sequencing Center for Infectious Disease"/>
            <person name="Wu L."/>
            <person name="Ma J."/>
        </authorList>
    </citation>
    <scope>NUCLEOTIDE SEQUENCE [LARGE SCALE GENOMIC DNA]</scope>
    <source>
        <strain evidence="3">NBRC 109341</strain>
    </source>
</reference>
<dbReference type="EMBL" id="BSPB01000005">
    <property type="protein sequence ID" value="GLS13492.1"/>
    <property type="molecule type" value="Genomic_DNA"/>
</dbReference>
<dbReference type="InterPro" id="IPR052383">
    <property type="entry name" value="Anti-sigma-E_RseA-like"/>
</dbReference>
<gene>
    <name evidence="2" type="ORF">GCM10007935_09220</name>
</gene>
<name>A0ABQ6C0I7_9BURK</name>
<dbReference type="PANTHER" id="PTHR38104:SF1">
    <property type="entry name" value="ANTI-SIGMA-E FACTOR RSEA"/>
    <property type="match status" value="1"/>
</dbReference>
<accession>A0ABQ6C0I7</accession>